<feature type="transmembrane region" description="Helical" evidence="8">
    <location>
        <begin position="454"/>
        <end position="474"/>
    </location>
</feature>
<feature type="transmembrane region" description="Helical" evidence="8">
    <location>
        <begin position="638"/>
        <end position="658"/>
    </location>
</feature>
<feature type="transmembrane region" description="Helical" evidence="8">
    <location>
        <begin position="386"/>
        <end position="410"/>
    </location>
</feature>
<name>A0AAD7Z7B1_DIPPU</name>
<evidence type="ECO:0000256" key="5">
    <source>
        <dbReference type="ARBA" id="ARBA00023136"/>
    </source>
</evidence>
<evidence type="ECO:0000256" key="3">
    <source>
        <dbReference type="ARBA" id="ARBA00022692"/>
    </source>
</evidence>
<feature type="signal peptide" evidence="9">
    <location>
        <begin position="1"/>
        <end position="20"/>
    </location>
</feature>
<dbReference type="InterPro" id="IPR052192">
    <property type="entry name" value="Insect_Ionotropic_Sensory_Rcpt"/>
</dbReference>
<evidence type="ECO:0000313" key="11">
    <source>
        <dbReference type="Proteomes" id="UP001233999"/>
    </source>
</evidence>
<organism evidence="10 11">
    <name type="scientific">Diploptera punctata</name>
    <name type="common">Pacific beetle cockroach</name>
    <dbReference type="NCBI Taxonomy" id="6984"/>
    <lineage>
        <taxon>Eukaryota</taxon>
        <taxon>Metazoa</taxon>
        <taxon>Ecdysozoa</taxon>
        <taxon>Arthropoda</taxon>
        <taxon>Hexapoda</taxon>
        <taxon>Insecta</taxon>
        <taxon>Pterygota</taxon>
        <taxon>Neoptera</taxon>
        <taxon>Polyneoptera</taxon>
        <taxon>Dictyoptera</taxon>
        <taxon>Blattodea</taxon>
        <taxon>Blaberoidea</taxon>
        <taxon>Blaberidae</taxon>
        <taxon>Diplopterinae</taxon>
        <taxon>Diploptera</taxon>
    </lineage>
</organism>
<comment type="caution">
    <text evidence="10">The sequence shown here is derived from an EMBL/GenBank/DDBJ whole genome shotgun (WGS) entry which is preliminary data.</text>
</comment>
<keyword evidence="5 8" id="KW-0472">Membrane</keyword>
<evidence type="ECO:0000256" key="1">
    <source>
        <dbReference type="ARBA" id="ARBA00004651"/>
    </source>
</evidence>
<keyword evidence="3 8" id="KW-0812">Transmembrane</keyword>
<keyword evidence="2" id="KW-1003">Cell membrane</keyword>
<protein>
    <submittedName>
        <fullName evidence="10">Uncharacterized protein</fullName>
    </submittedName>
</protein>
<evidence type="ECO:0000256" key="4">
    <source>
        <dbReference type="ARBA" id="ARBA00022989"/>
    </source>
</evidence>
<sequence>MLGKLLNLFLTAELITYSLQDGNWRKYDVKLDLVQAFLENILLEDFLYMCPIFILLSNKTTDSHEHHTVDSTNFPPTLQQIEDATFMILSQNYLCPVIVYQQGNEESSYEMLVVPNKGYIIFVNLEMEEFDFYESMNILSQKSSWNYRAKFLIIAYGRLDESPEWYSKDIFNTIKDYDIILDIALCIISIDAEENTSSSIFSNEMDIIPSQNASVMYAFTLFPYLNGSCNHQSPSLIAKWYLDNNNDYIFFGIEFFPSKIPNTFMGCSLKLAPFGGEPYVIKENYVTQDGGSDFIVTGTIVEIISLFAKQLNFTLEILEPFSEAEYKDIINVIALLQNHAVDIMTGFIPIVESLPSLIEFSFPYTLSNLKVIVPCPRAVPKVQRILGLFSISTWIAMTFVLFLVTVTFWAKASIPLSNGIFKAMNNLSQSFSAAWAILLGVSVPVLPVSSQMRILFVIYVWYCFAISTIFQSYFTTYLVEPGYDTRIQTYEDIKRAGLHLASIESYQALFRYLSFSELEFFENVDYSTYSDCIERTMFRRDSFSVAASFYPSYVSHKAGIADESKVVCYLDKSVVLLIIPAYLAKGNPLLGILNMHILHSLEGGLLNIYWSRLIHATNLRAEHVEEDTEYVVFNLTHLTPVFILLLFGYVLSGVVFLIEKVFNFIKKI</sequence>
<keyword evidence="11" id="KW-1185">Reference proteome</keyword>
<evidence type="ECO:0000256" key="8">
    <source>
        <dbReference type="SAM" id="Phobius"/>
    </source>
</evidence>
<dbReference type="Gene3D" id="3.40.190.10">
    <property type="entry name" value="Periplasmic binding protein-like II"/>
    <property type="match status" value="1"/>
</dbReference>
<evidence type="ECO:0000256" key="7">
    <source>
        <dbReference type="ARBA" id="ARBA00023180"/>
    </source>
</evidence>
<feature type="chain" id="PRO_5042051462" evidence="9">
    <location>
        <begin position="21"/>
        <end position="668"/>
    </location>
</feature>
<dbReference type="AlphaFoldDB" id="A0AAD7Z7B1"/>
<accession>A0AAD7Z7B1</accession>
<evidence type="ECO:0000256" key="6">
    <source>
        <dbReference type="ARBA" id="ARBA00023170"/>
    </source>
</evidence>
<keyword evidence="6" id="KW-0675">Receptor</keyword>
<dbReference type="Proteomes" id="UP001233999">
    <property type="component" value="Unassembled WGS sequence"/>
</dbReference>
<dbReference type="PANTHER" id="PTHR42643:SF30">
    <property type="entry name" value="IONOTROPIC RECEPTOR 40A-RELATED"/>
    <property type="match status" value="1"/>
</dbReference>
<reference evidence="10" key="1">
    <citation type="journal article" date="2023" name="IScience">
        <title>Live-bearing cockroach genome reveals convergent evolutionary mechanisms linked to viviparity in insects and beyond.</title>
        <authorList>
            <person name="Fouks B."/>
            <person name="Harrison M.C."/>
            <person name="Mikhailova A.A."/>
            <person name="Marchal E."/>
            <person name="English S."/>
            <person name="Carruthers M."/>
            <person name="Jennings E.C."/>
            <person name="Chiamaka E.L."/>
            <person name="Frigard R.A."/>
            <person name="Pippel M."/>
            <person name="Attardo G.M."/>
            <person name="Benoit J.B."/>
            <person name="Bornberg-Bauer E."/>
            <person name="Tobe S.S."/>
        </authorList>
    </citation>
    <scope>NUCLEOTIDE SEQUENCE</scope>
    <source>
        <strain evidence="10">Stay&amp;Tobe</strain>
    </source>
</reference>
<dbReference type="Gene3D" id="1.10.287.70">
    <property type="match status" value="1"/>
</dbReference>
<gene>
    <name evidence="10" type="ORF">L9F63_025853</name>
</gene>
<reference evidence="10" key="2">
    <citation type="submission" date="2023-05" db="EMBL/GenBank/DDBJ databases">
        <authorList>
            <person name="Fouks B."/>
        </authorList>
    </citation>
    <scope>NUCLEOTIDE SEQUENCE</scope>
    <source>
        <strain evidence="10">Stay&amp;Tobe</strain>
        <tissue evidence="10">Testes</tissue>
    </source>
</reference>
<comment type="subcellular location">
    <subcellularLocation>
        <location evidence="1">Cell membrane</location>
        <topology evidence="1">Multi-pass membrane protein</topology>
    </subcellularLocation>
</comment>
<dbReference type="GO" id="GO:0005886">
    <property type="term" value="C:plasma membrane"/>
    <property type="evidence" value="ECO:0007669"/>
    <property type="project" value="UniProtKB-SubCell"/>
</dbReference>
<dbReference type="PANTHER" id="PTHR42643">
    <property type="entry name" value="IONOTROPIC RECEPTOR 20A-RELATED"/>
    <property type="match status" value="1"/>
</dbReference>
<evidence type="ECO:0000256" key="2">
    <source>
        <dbReference type="ARBA" id="ARBA00022475"/>
    </source>
</evidence>
<evidence type="ECO:0000256" key="9">
    <source>
        <dbReference type="SAM" id="SignalP"/>
    </source>
</evidence>
<keyword evidence="7" id="KW-0325">Glycoprotein</keyword>
<dbReference type="EMBL" id="JASPKZ010010147">
    <property type="protein sequence ID" value="KAJ9575196.1"/>
    <property type="molecule type" value="Genomic_DNA"/>
</dbReference>
<dbReference type="SUPFAM" id="SSF53850">
    <property type="entry name" value="Periplasmic binding protein-like II"/>
    <property type="match status" value="1"/>
</dbReference>
<keyword evidence="9" id="KW-0732">Signal</keyword>
<evidence type="ECO:0000313" key="10">
    <source>
        <dbReference type="EMBL" id="KAJ9575196.1"/>
    </source>
</evidence>
<feature type="transmembrane region" description="Helical" evidence="8">
    <location>
        <begin position="430"/>
        <end position="447"/>
    </location>
</feature>
<proteinExistence type="predicted"/>
<keyword evidence="4 8" id="KW-1133">Transmembrane helix</keyword>